<dbReference type="PANTHER" id="PTHR30160:SF22">
    <property type="entry name" value="LIPOPOLYSACCHARIDE CORE BIOSYNTHESIS PROTEIN"/>
    <property type="match status" value="1"/>
</dbReference>
<proteinExistence type="predicted"/>
<dbReference type="GO" id="GO:0009244">
    <property type="term" value="P:lipopolysaccharide core region biosynthetic process"/>
    <property type="evidence" value="ECO:0007669"/>
    <property type="project" value="TreeGrafter"/>
</dbReference>
<dbReference type="SUPFAM" id="SSF53756">
    <property type="entry name" value="UDP-Glycosyltransferase/glycogen phosphorylase"/>
    <property type="match status" value="1"/>
</dbReference>
<gene>
    <name evidence="3" type="ORF">DYU05_08070</name>
</gene>
<protein>
    <submittedName>
        <fullName evidence="3">Glycosyltransferase family 9 protein</fullName>
    </submittedName>
</protein>
<evidence type="ECO:0000313" key="3">
    <source>
        <dbReference type="EMBL" id="RFZ85541.1"/>
    </source>
</evidence>
<keyword evidence="1" id="KW-0328">Glycosyltransferase</keyword>
<evidence type="ECO:0000256" key="2">
    <source>
        <dbReference type="ARBA" id="ARBA00022679"/>
    </source>
</evidence>
<keyword evidence="2 3" id="KW-0808">Transferase</keyword>
<reference evidence="3 4" key="1">
    <citation type="submission" date="2018-08" db="EMBL/GenBank/DDBJ databases">
        <title>Mucilaginibacter terrae sp. nov., isolated from manganese diggings.</title>
        <authorList>
            <person name="Huang Y."/>
            <person name="Zhou Z."/>
        </authorList>
    </citation>
    <scope>NUCLEOTIDE SEQUENCE [LARGE SCALE GENOMIC DNA]</scope>
    <source>
        <strain evidence="3 4">ZH6</strain>
    </source>
</reference>
<comment type="caution">
    <text evidence="3">The sequence shown here is derived from an EMBL/GenBank/DDBJ whole genome shotgun (WGS) entry which is preliminary data.</text>
</comment>
<organism evidence="3 4">
    <name type="scientific">Mucilaginibacter terrenus</name>
    <dbReference type="NCBI Taxonomy" id="2482727"/>
    <lineage>
        <taxon>Bacteria</taxon>
        <taxon>Pseudomonadati</taxon>
        <taxon>Bacteroidota</taxon>
        <taxon>Sphingobacteriia</taxon>
        <taxon>Sphingobacteriales</taxon>
        <taxon>Sphingobacteriaceae</taxon>
        <taxon>Mucilaginibacter</taxon>
    </lineage>
</organism>
<dbReference type="EMBL" id="QWDE01000001">
    <property type="protein sequence ID" value="RFZ85541.1"/>
    <property type="molecule type" value="Genomic_DNA"/>
</dbReference>
<dbReference type="GO" id="GO:0005829">
    <property type="term" value="C:cytosol"/>
    <property type="evidence" value="ECO:0007669"/>
    <property type="project" value="TreeGrafter"/>
</dbReference>
<evidence type="ECO:0000256" key="1">
    <source>
        <dbReference type="ARBA" id="ARBA00022676"/>
    </source>
</evidence>
<dbReference type="PANTHER" id="PTHR30160">
    <property type="entry name" value="TETRAACYLDISACCHARIDE 4'-KINASE-RELATED"/>
    <property type="match status" value="1"/>
</dbReference>
<sequence>MAQQHILVFRFSALGDVAMTVPVVKAVLAQNPDVHISFVSRPAFGGLFEGIERLTFIPVDLNNSYKGAAGLYQLFNFLKNSDNYHALADLHNNLRSRALRILFRLSGLPYQFIDKGRKGKKLLTRFPNKVRVQQQLTTERYADVFRKLGLNVVLHHERIRPEIIRDQDVTAVTGDKTKPWVGVAPFAQHRGKIYPFELMEEVISSLSQHEITIYLFGGTPLEAEICKEWADKYPNVVSLVGRLSIAKQQLLIRQLDVMLSMDSAGMHLASLEGVPVVSIWGATHPYLGFKGFGQSEDDMIFTNIECQPCSTYGQKPCFRKDYACLHGIQPAMVIAKISKYIDDYSFPTIEQ</sequence>
<dbReference type="AlphaFoldDB" id="A0A3E2NX98"/>
<dbReference type="InterPro" id="IPR051199">
    <property type="entry name" value="LPS_LOS_Heptosyltrfase"/>
</dbReference>
<dbReference type="RefSeq" id="WP_117382439.1">
    <property type="nucleotide sequence ID" value="NZ_QWDE01000001.1"/>
</dbReference>
<dbReference type="GO" id="GO:0008713">
    <property type="term" value="F:ADP-heptose-lipopolysaccharide heptosyltransferase activity"/>
    <property type="evidence" value="ECO:0007669"/>
    <property type="project" value="TreeGrafter"/>
</dbReference>
<dbReference type="Gene3D" id="3.40.50.2000">
    <property type="entry name" value="Glycogen Phosphorylase B"/>
    <property type="match status" value="2"/>
</dbReference>
<accession>A0A3E2NX98</accession>
<dbReference type="Pfam" id="PF01075">
    <property type="entry name" value="Glyco_transf_9"/>
    <property type="match status" value="1"/>
</dbReference>
<keyword evidence="4" id="KW-1185">Reference proteome</keyword>
<dbReference type="Proteomes" id="UP000260823">
    <property type="component" value="Unassembled WGS sequence"/>
</dbReference>
<name>A0A3E2NX98_9SPHI</name>
<dbReference type="OrthoDB" id="9768048at2"/>
<evidence type="ECO:0000313" key="4">
    <source>
        <dbReference type="Proteomes" id="UP000260823"/>
    </source>
</evidence>
<dbReference type="CDD" id="cd03789">
    <property type="entry name" value="GT9_LPS_heptosyltransferase"/>
    <property type="match status" value="1"/>
</dbReference>
<dbReference type="InterPro" id="IPR002201">
    <property type="entry name" value="Glyco_trans_9"/>
</dbReference>